<dbReference type="PANTHER" id="PTHR43840">
    <property type="entry name" value="MITOCHONDRIAL METAL TRANSPORTER 1-RELATED"/>
    <property type="match status" value="1"/>
</dbReference>
<proteinExistence type="inferred from homology"/>
<feature type="compositionally biased region" description="Basic and acidic residues" evidence="8">
    <location>
        <begin position="150"/>
        <end position="160"/>
    </location>
</feature>
<dbReference type="Proteomes" id="UP000309340">
    <property type="component" value="Unassembled WGS sequence"/>
</dbReference>
<name>A0A4U0X3D2_9PEZI</name>
<evidence type="ECO:0000256" key="4">
    <source>
        <dbReference type="ARBA" id="ARBA00022692"/>
    </source>
</evidence>
<dbReference type="InterPro" id="IPR001005">
    <property type="entry name" value="SANT/Myb"/>
</dbReference>
<feature type="region of interest" description="Disordered" evidence="8">
    <location>
        <begin position="353"/>
        <end position="375"/>
    </location>
</feature>
<accession>A0A4U0X3D2</accession>
<dbReference type="GO" id="GO:0030003">
    <property type="term" value="P:intracellular monoatomic cation homeostasis"/>
    <property type="evidence" value="ECO:0007669"/>
    <property type="project" value="UniProtKB-ARBA"/>
</dbReference>
<evidence type="ECO:0000256" key="5">
    <source>
        <dbReference type="ARBA" id="ARBA00022989"/>
    </source>
</evidence>
<evidence type="ECO:0000259" key="9">
    <source>
        <dbReference type="PROSITE" id="PS50090"/>
    </source>
</evidence>
<feature type="compositionally biased region" description="Basic residues" evidence="8">
    <location>
        <begin position="355"/>
        <end position="365"/>
    </location>
</feature>
<dbReference type="PROSITE" id="PS50090">
    <property type="entry name" value="MYB_LIKE"/>
    <property type="match status" value="1"/>
</dbReference>
<protein>
    <recommendedName>
        <fullName evidence="9">Myb-like domain-containing protein</fullName>
    </recommendedName>
</protein>
<dbReference type="AlphaFoldDB" id="A0A4U0X3D2"/>
<dbReference type="Pfam" id="PF01545">
    <property type="entry name" value="Cation_efflux"/>
    <property type="match status" value="1"/>
</dbReference>
<keyword evidence="3" id="KW-0813">Transport</keyword>
<dbReference type="SUPFAM" id="SSF46689">
    <property type="entry name" value="Homeodomain-like"/>
    <property type="match status" value="1"/>
</dbReference>
<dbReference type="FunFam" id="1.20.1510.10:FF:000013">
    <property type="entry name" value="Cation efflux family protein"/>
    <property type="match status" value="1"/>
</dbReference>
<evidence type="ECO:0000256" key="1">
    <source>
        <dbReference type="ARBA" id="ARBA00004141"/>
    </source>
</evidence>
<evidence type="ECO:0000256" key="8">
    <source>
        <dbReference type="SAM" id="MobiDB-lite"/>
    </source>
</evidence>
<organism evidence="10 11">
    <name type="scientific">Friedmanniomyces simplex</name>
    <dbReference type="NCBI Taxonomy" id="329884"/>
    <lineage>
        <taxon>Eukaryota</taxon>
        <taxon>Fungi</taxon>
        <taxon>Dikarya</taxon>
        <taxon>Ascomycota</taxon>
        <taxon>Pezizomycotina</taxon>
        <taxon>Dothideomycetes</taxon>
        <taxon>Dothideomycetidae</taxon>
        <taxon>Mycosphaerellales</taxon>
        <taxon>Teratosphaeriaceae</taxon>
        <taxon>Friedmanniomyces</taxon>
    </lineage>
</organism>
<evidence type="ECO:0000313" key="11">
    <source>
        <dbReference type="Proteomes" id="UP000309340"/>
    </source>
</evidence>
<dbReference type="InterPro" id="IPR027469">
    <property type="entry name" value="Cation_efflux_TMD_sf"/>
</dbReference>
<dbReference type="Pfam" id="PF13921">
    <property type="entry name" value="Myb_DNA-bind_6"/>
    <property type="match status" value="1"/>
</dbReference>
<feature type="region of interest" description="Disordered" evidence="8">
    <location>
        <begin position="299"/>
        <end position="318"/>
    </location>
</feature>
<dbReference type="GO" id="GO:0098771">
    <property type="term" value="P:inorganic ion homeostasis"/>
    <property type="evidence" value="ECO:0007669"/>
    <property type="project" value="UniProtKB-ARBA"/>
</dbReference>
<dbReference type="SUPFAM" id="SSF161111">
    <property type="entry name" value="Cation efflux protein transmembrane domain-like"/>
    <property type="match status" value="1"/>
</dbReference>
<dbReference type="InterPro" id="IPR050291">
    <property type="entry name" value="CDF_Transporter"/>
</dbReference>
<comment type="caution">
    <text evidence="10">The sequence shown here is derived from an EMBL/GenBank/DDBJ whole genome shotgun (WGS) entry which is preliminary data.</text>
</comment>
<dbReference type="InterPro" id="IPR058533">
    <property type="entry name" value="Cation_efflux_TM"/>
</dbReference>
<dbReference type="CDD" id="cd00167">
    <property type="entry name" value="SANT"/>
    <property type="match status" value="1"/>
</dbReference>
<dbReference type="InterPro" id="IPR036837">
    <property type="entry name" value="Cation_efflux_CTD_sf"/>
</dbReference>
<sequence>MPKEIRPSMARPSSATAIPYPTPSATMQRNAAIWSAADDEILLQARVSGLNWQPIASRHFPNKTANACRKRHERLIERRHVEDWDAQKLEMMAHEYALVRKEMWEILASRVGERWGVVEAKCMEKGLKSLQSTARTAQRRASASQSQPSFEERGISDHNSDSGIGLGNSDAEMEVGDGGGAVTAAAVQHTKSASWHAHEAPQHSALSVSDHMRSRSLPQPLPLYQPPPPIVSARRTFDGEEMTASPDDAVFPEQRANYPTYSRYSPDSNGRGGISIQSMLSPAEPQYASGRRVILTTAAPTHSESAGNSRPTPTQRSPHQWSHIAHLIRKPTFILSASPTMASETTLRPALQARGHSHGSHHHHHDNTYLTSSNKSDPGVRITRIGLYVNLGMAITKGAGGYIFNSQALIADGVHALTDLVSDITTLATISYSLKPPTSRFPFGYGKVESLGALGVSGLLLSGGIMIGLQAILALTQQFFPELANILSYIGIFEHLHDHGHHHGGGDFLGPNLNAAWLAGGSIVIKEWLYRATIKVAREKRSSVLASNAYHHRVDSLTAFVALLTIVASNFITNAQWLDPVGGLAISGMIVQAGWFNTKSALLELADVAMDEDIKQSVQSAAKAALDEQFGRDAELRGVQGVKSGQNFLVELEVAVAESLPIGRAQEIEELVRQRIAAKVRGVKRVVVRFTDSSKVEEAFVDEFVAGRASDGESEGHDHDHDHEHSHGEQAKGQSTSVATNGAAPKQR</sequence>
<keyword evidence="6" id="KW-0406">Ion transport</keyword>
<dbReference type="GO" id="GO:0005739">
    <property type="term" value="C:mitochondrion"/>
    <property type="evidence" value="ECO:0007669"/>
    <property type="project" value="UniProtKB-ARBA"/>
</dbReference>
<dbReference type="EMBL" id="NAJQ01000446">
    <property type="protein sequence ID" value="TKA69483.1"/>
    <property type="molecule type" value="Genomic_DNA"/>
</dbReference>
<reference evidence="10 11" key="1">
    <citation type="submission" date="2017-03" db="EMBL/GenBank/DDBJ databases">
        <title>Genomes of endolithic fungi from Antarctica.</title>
        <authorList>
            <person name="Coleine C."/>
            <person name="Masonjones S."/>
            <person name="Stajich J.E."/>
        </authorList>
    </citation>
    <scope>NUCLEOTIDE SEQUENCE [LARGE SCALE GENOMIC DNA]</scope>
    <source>
        <strain evidence="10 11">CCFEE 5184</strain>
    </source>
</reference>
<dbReference type="OrthoDB" id="435980at2759"/>
<evidence type="ECO:0000256" key="6">
    <source>
        <dbReference type="ARBA" id="ARBA00023065"/>
    </source>
</evidence>
<feature type="region of interest" description="Disordered" evidence="8">
    <location>
        <begin position="131"/>
        <end position="177"/>
    </location>
</feature>
<feature type="region of interest" description="Disordered" evidence="8">
    <location>
        <begin position="1"/>
        <end position="22"/>
    </location>
</feature>
<feature type="domain" description="Myb-like" evidence="9">
    <location>
        <begin position="26"/>
        <end position="76"/>
    </location>
</feature>
<dbReference type="InterPro" id="IPR009057">
    <property type="entry name" value="Homeodomain-like_sf"/>
</dbReference>
<dbReference type="Gene3D" id="3.30.70.1350">
    <property type="entry name" value="Cation efflux protein, cytoplasmic domain"/>
    <property type="match status" value="1"/>
</dbReference>
<comment type="similarity">
    <text evidence="2">Belongs to the cation diffusion facilitator (CDF) transporter (TC 2.A.4) family. SLC30A subfamily.</text>
</comment>
<comment type="subcellular location">
    <subcellularLocation>
        <location evidence="1">Membrane</location>
        <topology evidence="1">Multi-pass membrane protein</topology>
    </subcellularLocation>
</comment>
<keyword evidence="4" id="KW-0812">Transmembrane</keyword>
<evidence type="ECO:0000256" key="3">
    <source>
        <dbReference type="ARBA" id="ARBA00022448"/>
    </source>
</evidence>
<dbReference type="FunFam" id="3.30.70.1350:FF:000010">
    <property type="entry name" value="Cation efflux family protein, putative"/>
    <property type="match status" value="1"/>
</dbReference>
<dbReference type="Gene3D" id="1.20.1510.10">
    <property type="entry name" value="Cation efflux protein transmembrane domain"/>
    <property type="match status" value="1"/>
</dbReference>
<gene>
    <name evidence="10" type="ORF">B0A55_08944</name>
</gene>
<dbReference type="Gene3D" id="1.10.10.60">
    <property type="entry name" value="Homeodomain-like"/>
    <property type="match status" value="1"/>
</dbReference>
<dbReference type="InterPro" id="IPR002524">
    <property type="entry name" value="Cation_efflux"/>
</dbReference>
<keyword evidence="11" id="KW-1185">Reference proteome</keyword>
<dbReference type="NCBIfam" id="TIGR01297">
    <property type="entry name" value="CDF"/>
    <property type="match status" value="1"/>
</dbReference>
<feature type="region of interest" description="Disordered" evidence="8">
    <location>
        <begin position="189"/>
        <end position="214"/>
    </location>
</feature>
<dbReference type="GO" id="GO:0016020">
    <property type="term" value="C:membrane"/>
    <property type="evidence" value="ECO:0007669"/>
    <property type="project" value="UniProtKB-SubCell"/>
</dbReference>
<dbReference type="STRING" id="329884.A0A4U0X3D2"/>
<evidence type="ECO:0000256" key="2">
    <source>
        <dbReference type="ARBA" id="ARBA00008873"/>
    </source>
</evidence>
<feature type="compositionally biased region" description="Low complexity" evidence="8">
    <location>
        <begin position="131"/>
        <end position="147"/>
    </location>
</feature>
<evidence type="ECO:0000256" key="7">
    <source>
        <dbReference type="ARBA" id="ARBA00023136"/>
    </source>
</evidence>
<feature type="region of interest" description="Disordered" evidence="8">
    <location>
        <begin position="707"/>
        <end position="748"/>
    </location>
</feature>
<dbReference type="PANTHER" id="PTHR43840:SF15">
    <property type="entry name" value="MITOCHONDRIAL METAL TRANSPORTER 1-RELATED"/>
    <property type="match status" value="1"/>
</dbReference>
<keyword evidence="7" id="KW-0472">Membrane</keyword>
<feature type="compositionally biased region" description="Basic and acidic residues" evidence="8">
    <location>
        <begin position="710"/>
        <end position="730"/>
    </location>
</feature>
<dbReference type="GO" id="GO:0008324">
    <property type="term" value="F:monoatomic cation transmembrane transporter activity"/>
    <property type="evidence" value="ECO:0007669"/>
    <property type="project" value="InterPro"/>
</dbReference>
<evidence type="ECO:0000313" key="10">
    <source>
        <dbReference type="EMBL" id="TKA69483.1"/>
    </source>
</evidence>
<keyword evidence="5" id="KW-1133">Transmembrane helix</keyword>